<gene>
    <name evidence="2" type="ORF">M0R45_020351</name>
</gene>
<feature type="region of interest" description="Disordered" evidence="1">
    <location>
        <begin position="1"/>
        <end position="66"/>
    </location>
</feature>
<reference evidence="2 3" key="1">
    <citation type="journal article" date="2023" name="G3 (Bethesda)">
        <title>A chromosome-length genome assembly and annotation of blackberry (Rubus argutus, cv. 'Hillquist').</title>
        <authorList>
            <person name="Bruna T."/>
            <person name="Aryal R."/>
            <person name="Dudchenko O."/>
            <person name="Sargent D.J."/>
            <person name="Mead D."/>
            <person name="Buti M."/>
            <person name="Cavallini A."/>
            <person name="Hytonen T."/>
            <person name="Andres J."/>
            <person name="Pham M."/>
            <person name="Weisz D."/>
            <person name="Mascagni F."/>
            <person name="Usai G."/>
            <person name="Natali L."/>
            <person name="Bassil N."/>
            <person name="Fernandez G.E."/>
            <person name="Lomsadze A."/>
            <person name="Armour M."/>
            <person name="Olukolu B."/>
            <person name="Poorten T."/>
            <person name="Britton C."/>
            <person name="Davik J."/>
            <person name="Ashrafi H."/>
            <person name="Aiden E.L."/>
            <person name="Borodovsky M."/>
            <person name="Worthington M."/>
        </authorList>
    </citation>
    <scope>NUCLEOTIDE SEQUENCE [LARGE SCALE GENOMIC DNA]</scope>
    <source>
        <strain evidence="2">PI 553951</strain>
    </source>
</reference>
<feature type="compositionally biased region" description="Basic residues" evidence="1">
    <location>
        <begin position="84"/>
        <end position="97"/>
    </location>
</feature>
<evidence type="ECO:0000313" key="2">
    <source>
        <dbReference type="EMBL" id="KAK9933145.1"/>
    </source>
</evidence>
<proteinExistence type="predicted"/>
<feature type="compositionally biased region" description="Basic and acidic residues" evidence="1">
    <location>
        <begin position="42"/>
        <end position="64"/>
    </location>
</feature>
<feature type="compositionally biased region" description="Gly residues" evidence="1">
    <location>
        <begin position="25"/>
        <end position="40"/>
    </location>
</feature>
<name>A0AAW1X9R8_RUBAR</name>
<dbReference type="Proteomes" id="UP001457282">
    <property type="component" value="Unassembled WGS sequence"/>
</dbReference>
<keyword evidence="3" id="KW-1185">Reference proteome</keyword>
<evidence type="ECO:0000256" key="1">
    <source>
        <dbReference type="SAM" id="MobiDB-lite"/>
    </source>
</evidence>
<feature type="region of interest" description="Disordered" evidence="1">
    <location>
        <begin position="80"/>
        <end position="102"/>
    </location>
</feature>
<evidence type="ECO:0000313" key="3">
    <source>
        <dbReference type="Proteomes" id="UP001457282"/>
    </source>
</evidence>
<protein>
    <submittedName>
        <fullName evidence="2">Uncharacterized protein</fullName>
    </submittedName>
</protein>
<comment type="caution">
    <text evidence="2">The sequence shown here is derived from an EMBL/GenBank/DDBJ whole genome shotgun (WGS) entry which is preliminary data.</text>
</comment>
<accession>A0AAW1X9R8</accession>
<sequence>MGAQGWARDVAATSRVPKEESELVVGGGAVSTPCDGGGAAQGKDDGGAAQGKDDGGAAQGKDDGGAAQVAAAVMDSWSWAERKTGKKKKRKKKKKEKRKGEEKDLVTCYKFEFSLGRSSLSEPDSLFLLFLFYVDRLQIGASISFNL</sequence>
<dbReference type="EMBL" id="JBEDUW010000004">
    <property type="protein sequence ID" value="KAK9933145.1"/>
    <property type="molecule type" value="Genomic_DNA"/>
</dbReference>
<dbReference type="AlphaFoldDB" id="A0AAW1X9R8"/>
<organism evidence="2 3">
    <name type="scientific">Rubus argutus</name>
    <name type="common">Southern blackberry</name>
    <dbReference type="NCBI Taxonomy" id="59490"/>
    <lineage>
        <taxon>Eukaryota</taxon>
        <taxon>Viridiplantae</taxon>
        <taxon>Streptophyta</taxon>
        <taxon>Embryophyta</taxon>
        <taxon>Tracheophyta</taxon>
        <taxon>Spermatophyta</taxon>
        <taxon>Magnoliopsida</taxon>
        <taxon>eudicotyledons</taxon>
        <taxon>Gunneridae</taxon>
        <taxon>Pentapetalae</taxon>
        <taxon>rosids</taxon>
        <taxon>fabids</taxon>
        <taxon>Rosales</taxon>
        <taxon>Rosaceae</taxon>
        <taxon>Rosoideae</taxon>
        <taxon>Rosoideae incertae sedis</taxon>
        <taxon>Rubus</taxon>
    </lineage>
</organism>